<dbReference type="PIRSF" id="PIRSF026534">
    <property type="entry name" value="Endo_alpha-L-arabinosidase"/>
    <property type="match status" value="1"/>
</dbReference>
<proteinExistence type="inferred from homology"/>
<dbReference type="UniPathway" id="UPA00667"/>
<reference evidence="11 12" key="1">
    <citation type="submission" date="2020-08" db="EMBL/GenBank/DDBJ databases">
        <authorList>
            <person name="Koutsovoulos G."/>
            <person name="Danchin GJ E."/>
        </authorList>
    </citation>
    <scope>NUCLEOTIDE SEQUENCE [LARGE SCALE GENOMIC DNA]</scope>
</reference>
<accession>A0A6V7UY35</accession>
<feature type="site" description="Important for catalytic activity, responsible for pKa modulation of the active site Glu and correct orientation of both the proton donor and substrate" evidence="9">
    <location>
        <position position="152"/>
    </location>
</feature>
<feature type="active site" description="Proton acceptor" evidence="8">
    <location>
        <position position="36"/>
    </location>
</feature>
<name>A0A6V7UY35_MELEN</name>
<evidence type="ECO:0000256" key="8">
    <source>
        <dbReference type="PIRSR" id="PIRSR606710-1"/>
    </source>
</evidence>
<evidence type="ECO:0000256" key="1">
    <source>
        <dbReference type="ARBA" id="ARBA00000375"/>
    </source>
</evidence>
<evidence type="ECO:0000256" key="3">
    <source>
        <dbReference type="ARBA" id="ARBA00009865"/>
    </source>
</evidence>
<dbReference type="InterPro" id="IPR050727">
    <property type="entry name" value="GH43_arabinanases"/>
</dbReference>
<dbReference type="GO" id="GO:0031222">
    <property type="term" value="P:arabinan catabolic process"/>
    <property type="evidence" value="ECO:0007669"/>
    <property type="project" value="UniProtKB-UniPathway"/>
</dbReference>
<feature type="active site" description="Proton donor" evidence="8">
    <location>
        <position position="207"/>
    </location>
</feature>
<feature type="signal peptide" evidence="10">
    <location>
        <begin position="1"/>
        <end position="25"/>
    </location>
</feature>
<dbReference type="CDD" id="cd08998">
    <property type="entry name" value="GH43_Arb43a-like"/>
    <property type="match status" value="1"/>
</dbReference>
<evidence type="ECO:0000256" key="6">
    <source>
        <dbReference type="ARBA" id="ARBA00023295"/>
    </source>
</evidence>
<organism evidence="11 12">
    <name type="scientific">Meloidogyne enterolobii</name>
    <name type="common">Root-knot nematode worm</name>
    <name type="synonym">Meloidogyne mayaguensis</name>
    <dbReference type="NCBI Taxonomy" id="390850"/>
    <lineage>
        <taxon>Eukaryota</taxon>
        <taxon>Metazoa</taxon>
        <taxon>Ecdysozoa</taxon>
        <taxon>Nematoda</taxon>
        <taxon>Chromadorea</taxon>
        <taxon>Rhabditida</taxon>
        <taxon>Tylenchina</taxon>
        <taxon>Tylenchomorpha</taxon>
        <taxon>Tylenchoidea</taxon>
        <taxon>Meloidogynidae</taxon>
        <taxon>Meloidogyninae</taxon>
        <taxon>Meloidogyne</taxon>
    </lineage>
</organism>
<dbReference type="EC" id="3.2.1.99" evidence="4"/>
<dbReference type="OrthoDB" id="195678at2759"/>
<comment type="similarity">
    <text evidence="3">Belongs to the glycosyl hydrolase 43 family.</text>
</comment>
<dbReference type="EMBL" id="CAJEWN010000127">
    <property type="protein sequence ID" value="CAD2167446.1"/>
    <property type="molecule type" value="Genomic_DNA"/>
</dbReference>
<dbReference type="Gene3D" id="2.115.10.20">
    <property type="entry name" value="Glycosyl hydrolase domain, family 43"/>
    <property type="match status" value="1"/>
</dbReference>
<dbReference type="InterPro" id="IPR006710">
    <property type="entry name" value="Glyco_hydro_43"/>
</dbReference>
<dbReference type="Proteomes" id="UP000580250">
    <property type="component" value="Unassembled WGS sequence"/>
</dbReference>
<dbReference type="InterPro" id="IPR023296">
    <property type="entry name" value="Glyco_hydro_beta-prop_sf"/>
</dbReference>
<feature type="chain" id="PRO_5027563481" description="arabinan endo-1,5-alpha-L-arabinosidase" evidence="10">
    <location>
        <begin position="26"/>
        <end position="323"/>
    </location>
</feature>
<evidence type="ECO:0000256" key="9">
    <source>
        <dbReference type="PIRSR" id="PIRSR606710-2"/>
    </source>
</evidence>
<evidence type="ECO:0000256" key="5">
    <source>
        <dbReference type="ARBA" id="ARBA00022801"/>
    </source>
</evidence>
<protein>
    <recommendedName>
        <fullName evidence="4">arabinan endo-1,5-alpha-L-arabinosidase</fullName>
        <ecNumber evidence="4">3.2.1.99</ecNumber>
    </recommendedName>
    <alternativeName>
        <fullName evidence="7">Endo-1,5-alpha-L-arabinanase A</fullName>
    </alternativeName>
</protein>
<keyword evidence="6" id="KW-0326">Glycosidase</keyword>
<evidence type="ECO:0000313" key="11">
    <source>
        <dbReference type="EMBL" id="CAD2167446.1"/>
    </source>
</evidence>
<sequence>MNIIPTILILILSNILINSLYEVQGTQLKGDYIVHDPSIVKLSNGKFGVYSTNIGIEARQSSDLINWERTASAFPTGIPWAVSLTQTRNTFWAPDVSFHNNKFWLYYAIPVKNKKQTAYIGFATSPTGLPGTWEDQGKIVSSKDGGHYNAIDPNLLVDAQGKWWLTFGSFWDGIFQIELIPNNGKPKPGATLINIARRPFNVNGAIEAPFVFYKNGYYYLFASFDKCCDGLQSTYSIHVGRSKSPNGPYFDNKNVSMMNGGGMLLLSSNGNEIGPGGQSVYTAEGFGDLLIYHYYDKNDNGMPKLGIKKIGWDSNKWPKLSDF</sequence>
<comment type="caution">
    <text evidence="11">The sequence shown here is derived from an EMBL/GenBank/DDBJ whole genome shotgun (WGS) entry which is preliminary data.</text>
</comment>
<keyword evidence="5" id="KW-0378">Hydrolase</keyword>
<keyword evidence="10" id="KW-0732">Signal</keyword>
<evidence type="ECO:0000256" key="7">
    <source>
        <dbReference type="ARBA" id="ARBA00042202"/>
    </source>
</evidence>
<gene>
    <name evidence="11" type="ORF">MENT_LOCUS18734</name>
</gene>
<comment type="pathway">
    <text evidence="2">Glycan metabolism; L-arabinan degradation.</text>
</comment>
<comment type="catalytic activity">
    <reaction evidence="1">
        <text>Endohydrolysis of (1-&gt;5)-alpha-arabinofuranosidic linkages in (1-&gt;5)-arabinans.</text>
        <dbReference type="EC" id="3.2.1.99"/>
    </reaction>
</comment>
<dbReference type="SUPFAM" id="SSF75005">
    <property type="entry name" value="Arabinanase/levansucrase/invertase"/>
    <property type="match status" value="1"/>
</dbReference>
<dbReference type="AlphaFoldDB" id="A0A6V7UY35"/>
<dbReference type="InterPro" id="IPR016840">
    <property type="entry name" value="Glyco_hydro_43_endo_a_Ara-ase"/>
</dbReference>
<dbReference type="Pfam" id="PF04616">
    <property type="entry name" value="Glyco_hydro_43"/>
    <property type="match status" value="1"/>
</dbReference>
<evidence type="ECO:0000256" key="4">
    <source>
        <dbReference type="ARBA" id="ARBA00012586"/>
    </source>
</evidence>
<dbReference type="PANTHER" id="PTHR43301:SF3">
    <property type="entry name" value="ARABINAN ENDO-1,5-ALPHA-L-ARABINOSIDASE A-RELATED"/>
    <property type="match status" value="1"/>
</dbReference>
<dbReference type="PANTHER" id="PTHR43301">
    <property type="entry name" value="ARABINAN ENDO-1,5-ALPHA-L-ARABINOSIDASE"/>
    <property type="match status" value="1"/>
</dbReference>
<evidence type="ECO:0000313" key="12">
    <source>
        <dbReference type="Proteomes" id="UP000580250"/>
    </source>
</evidence>
<dbReference type="GO" id="GO:0046558">
    <property type="term" value="F:arabinan endo-1,5-alpha-L-arabinosidase activity"/>
    <property type="evidence" value="ECO:0007669"/>
    <property type="project" value="UniProtKB-EC"/>
</dbReference>
<evidence type="ECO:0000256" key="2">
    <source>
        <dbReference type="ARBA" id="ARBA00004834"/>
    </source>
</evidence>
<evidence type="ECO:0000256" key="10">
    <source>
        <dbReference type="SAM" id="SignalP"/>
    </source>
</evidence>